<gene>
    <name evidence="2" type="ORF">K0M31_009300</name>
</gene>
<feature type="transmembrane region" description="Helical" evidence="1">
    <location>
        <begin position="14"/>
        <end position="35"/>
    </location>
</feature>
<keyword evidence="1" id="KW-0472">Membrane</keyword>
<keyword evidence="3" id="KW-1185">Reference proteome</keyword>
<evidence type="ECO:0000313" key="2">
    <source>
        <dbReference type="EMBL" id="KAK1122855.1"/>
    </source>
</evidence>
<keyword evidence="1" id="KW-1133">Transmembrane helix</keyword>
<evidence type="ECO:0000256" key="1">
    <source>
        <dbReference type="SAM" id="Phobius"/>
    </source>
</evidence>
<evidence type="ECO:0000313" key="3">
    <source>
        <dbReference type="Proteomes" id="UP001177670"/>
    </source>
</evidence>
<organism evidence="2 3">
    <name type="scientific">Melipona bicolor</name>
    <dbReference type="NCBI Taxonomy" id="60889"/>
    <lineage>
        <taxon>Eukaryota</taxon>
        <taxon>Metazoa</taxon>
        <taxon>Ecdysozoa</taxon>
        <taxon>Arthropoda</taxon>
        <taxon>Hexapoda</taxon>
        <taxon>Insecta</taxon>
        <taxon>Pterygota</taxon>
        <taxon>Neoptera</taxon>
        <taxon>Endopterygota</taxon>
        <taxon>Hymenoptera</taxon>
        <taxon>Apocrita</taxon>
        <taxon>Aculeata</taxon>
        <taxon>Apoidea</taxon>
        <taxon>Anthophila</taxon>
        <taxon>Apidae</taxon>
        <taxon>Melipona</taxon>
    </lineage>
</organism>
<dbReference type="AlphaFoldDB" id="A0AA40FPZ0"/>
<comment type="caution">
    <text evidence="2">The sequence shown here is derived from an EMBL/GenBank/DDBJ whole genome shotgun (WGS) entry which is preliminary data.</text>
</comment>
<reference evidence="2" key="1">
    <citation type="submission" date="2021-10" db="EMBL/GenBank/DDBJ databases">
        <title>Melipona bicolor Genome sequencing and assembly.</title>
        <authorList>
            <person name="Araujo N.S."/>
            <person name="Arias M.C."/>
        </authorList>
    </citation>
    <scope>NUCLEOTIDE SEQUENCE</scope>
    <source>
        <strain evidence="2">USP_2M_L1-L4_2017</strain>
        <tissue evidence="2">Whole body</tissue>
    </source>
</reference>
<accession>A0AA40FPZ0</accession>
<keyword evidence="1" id="KW-0812">Transmembrane</keyword>
<name>A0AA40FPZ0_9HYME</name>
<protein>
    <submittedName>
        <fullName evidence="2">Uncharacterized protein</fullName>
    </submittedName>
</protein>
<feature type="transmembrane region" description="Helical" evidence="1">
    <location>
        <begin position="47"/>
        <end position="74"/>
    </location>
</feature>
<proteinExistence type="predicted"/>
<sequence length="157" mass="18085">MAHVCSIIMTVNEIYGVDLLLCSTNAFIVIVAKLFRIYMSAAEQKEGFVFLSNVIWIIYGRQFILMCWVCTLVHREINKIGLCIDEFILNSQHSTKFNKLSCFRNFCNKESEQLGVFNNERDDNVPLNLKGLGMESFLRTDLRSKRNQRLLVAIPAI</sequence>
<dbReference type="Proteomes" id="UP001177670">
    <property type="component" value="Unassembled WGS sequence"/>
</dbReference>
<dbReference type="EMBL" id="JAHYIQ010000022">
    <property type="protein sequence ID" value="KAK1122855.1"/>
    <property type="molecule type" value="Genomic_DNA"/>
</dbReference>